<sequence>MDNLNNGIQKKNILEILNKFKTGIGLLILVIVLSFMSPYFLTIPNILNIIRQVSIIAIVSFGMTMVILTGGIDLSVGSMLAFAGAVSAGMMVNSGFNVFLAILIGLAAGTALGFFNGLAVAKAKLPAFIVTLAMMTVARGFTLIYTDGRPISGFNETFRFFGAGYLGRIPIPVVIMFIFLIVIYILLKKTPLGRYIYAIGGNETATKLSGINTDKIKIAVYALNGFLAAVSGIILTSRLNSAQPMAGEGYELDAIAAVVLGGTSLSGGSGTVIGTIVGALIIAVLNNGLNLLNVSSFYQLVAKGAVILLAVFLDRKSQQQ</sequence>
<feature type="transmembrane region" description="Helical" evidence="6">
    <location>
        <begin position="96"/>
        <end position="115"/>
    </location>
</feature>
<gene>
    <name evidence="7" type="ORF">SAMN04488597_10546</name>
</gene>
<feature type="transmembrane region" description="Helical" evidence="6">
    <location>
        <begin position="297"/>
        <end position="313"/>
    </location>
</feature>
<protein>
    <submittedName>
        <fullName evidence="7">Ribose ABC transporter membrane protein</fullName>
    </submittedName>
</protein>
<evidence type="ECO:0000256" key="1">
    <source>
        <dbReference type="ARBA" id="ARBA00004651"/>
    </source>
</evidence>
<accession>A0A1G6KYP4</accession>
<feature type="transmembrane region" description="Helical" evidence="6">
    <location>
        <begin position="127"/>
        <end position="145"/>
    </location>
</feature>
<evidence type="ECO:0000256" key="6">
    <source>
        <dbReference type="SAM" id="Phobius"/>
    </source>
</evidence>
<keyword evidence="3 6" id="KW-0812">Transmembrane</keyword>
<comment type="subcellular location">
    <subcellularLocation>
        <location evidence="1">Cell membrane</location>
        <topology evidence="1">Multi-pass membrane protein</topology>
    </subcellularLocation>
</comment>
<keyword evidence="4 6" id="KW-1133">Transmembrane helix</keyword>
<name>A0A1G6KYP4_9FIRM</name>
<reference evidence="7 8" key="1">
    <citation type="submission" date="2016-10" db="EMBL/GenBank/DDBJ databases">
        <authorList>
            <person name="Varghese N."/>
            <person name="Submissions S."/>
        </authorList>
    </citation>
    <scope>NUCLEOTIDE SEQUENCE [LARGE SCALE GENOMIC DNA]</scope>
    <source>
        <strain evidence="7 8">WG10</strain>
    </source>
</reference>
<evidence type="ECO:0000256" key="5">
    <source>
        <dbReference type="ARBA" id="ARBA00023136"/>
    </source>
</evidence>
<evidence type="ECO:0000313" key="8">
    <source>
        <dbReference type="Proteomes" id="UP000324896"/>
    </source>
</evidence>
<dbReference type="Proteomes" id="UP000324896">
    <property type="component" value="Unassembled WGS sequence"/>
</dbReference>
<evidence type="ECO:0000256" key="3">
    <source>
        <dbReference type="ARBA" id="ARBA00022692"/>
    </source>
</evidence>
<dbReference type="InterPro" id="IPR001851">
    <property type="entry name" value="ABC_transp_permease"/>
</dbReference>
<feature type="transmembrane region" description="Helical" evidence="6">
    <location>
        <begin position="20"/>
        <end position="41"/>
    </location>
</feature>
<keyword evidence="5 6" id="KW-0472">Membrane</keyword>
<dbReference type="GO" id="GO:0005886">
    <property type="term" value="C:plasma membrane"/>
    <property type="evidence" value="ECO:0007669"/>
    <property type="project" value="UniProtKB-SubCell"/>
</dbReference>
<dbReference type="CDD" id="cd06579">
    <property type="entry name" value="TM_PBP1_transp_AraH_like"/>
    <property type="match status" value="1"/>
</dbReference>
<feature type="transmembrane region" description="Helical" evidence="6">
    <location>
        <begin position="218"/>
        <end position="235"/>
    </location>
</feature>
<evidence type="ECO:0000313" key="7">
    <source>
        <dbReference type="EMBL" id="SDC35928.1"/>
    </source>
</evidence>
<proteinExistence type="predicted"/>
<dbReference type="AlphaFoldDB" id="A0A1G6KYP4"/>
<dbReference type="Pfam" id="PF02653">
    <property type="entry name" value="BPD_transp_2"/>
    <property type="match status" value="1"/>
</dbReference>
<dbReference type="GO" id="GO:0022857">
    <property type="term" value="F:transmembrane transporter activity"/>
    <property type="evidence" value="ECO:0007669"/>
    <property type="project" value="InterPro"/>
</dbReference>
<feature type="transmembrane region" description="Helical" evidence="6">
    <location>
        <begin position="255"/>
        <end position="285"/>
    </location>
</feature>
<dbReference type="PANTHER" id="PTHR32196:SF72">
    <property type="entry name" value="RIBOSE IMPORT PERMEASE PROTEIN RBSC"/>
    <property type="match status" value="1"/>
</dbReference>
<evidence type="ECO:0000256" key="4">
    <source>
        <dbReference type="ARBA" id="ARBA00022989"/>
    </source>
</evidence>
<organism evidence="7 8">
    <name type="scientific">Halanaerobium congolense</name>
    <dbReference type="NCBI Taxonomy" id="54121"/>
    <lineage>
        <taxon>Bacteria</taxon>
        <taxon>Bacillati</taxon>
        <taxon>Bacillota</taxon>
        <taxon>Clostridia</taxon>
        <taxon>Halanaerobiales</taxon>
        <taxon>Halanaerobiaceae</taxon>
        <taxon>Halanaerobium</taxon>
    </lineage>
</organism>
<dbReference type="EMBL" id="FMYT01000005">
    <property type="protein sequence ID" value="SDC35928.1"/>
    <property type="molecule type" value="Genomic_DNA"/>
</dbReference>
<feature type="transmembrane region" description="Helical" evidence="6">
    <location>
        <begin position="165"/>
        <end position="187"/>
    </location>
</feature>
<dbReference type="PANTHER" id="PTHR32196">
    <property type="entry name" value="ABC TRANSPORTER PERMEASE PROTEIN YPHD-RELATED-RELATED"/>
    <property type="match status" value="1"/>
</dbReference>
<evidence type="ECO:0000256" key="2">
    <source>
        <dbReference type="ARBA" id="ARBA00022475"/>
    </source>
</evidence>
<feature type="transmembrane region" description="Helical" evidence="6">
    <location>
        <begin position="53"/>
        <end position="76"/>
    </location>
</feature>
<keyword evidence="2" id="KW-1003">Cell membrane</keyword>
<dbReference type="RefSeq" id="WP_149796690.1">
    <property type="nucleotide sequence ID" value="NZ_FMYT01000005.1"/>
</dbReference>